<feature type="domain" description="Anti-sigma-28 factor FlgM C-terminal" evidence="9">
    <location>
        <begin position="50"/>
        <end position="97"/>
    </location>
</feature>
<keyword evidence="11" id="KW-1185">Reference proteome</keyword>
<organism evidence="10 11">
    <name type="scientific">Comamonas nitrativorans</name>
    <dbReference type="NCBI Taxonomy" id="108437"/>
    <lineage>
        <taxon>Bacteria</taxon>
        <taxon>Pseudomonadati</taxon>
        <taxon>Pseudomonadota</taxon>
        <taxon>Betaproteobacteria</taxon>
        <taxon>Burkholderiales</taxon>
        <taxon>Comamonadaceae</taxon>
        <taxon>Comamonas</taxon>
    </lineage>
</organism>
<evidence type="ECO:0000256" key="2">
    <source>
        <dbReference type="ARBA" id="ARBA00017823"/>
    </source>
</evidence>
<reference evidence="11" key="1">
    <citation type="journal article" date="2019" name="Int. J. Syst. Evol. Microbiol.">
        <title>The Global Catalogue of Microorganisms (GCM) 10K type strain sequencing project: providing services to taxonomists for standard genome sequencing and annotation.</title>
        <authorList>
            <consortium name="The Broad Institute Genomics Platform"/>
            <consortium name="The Broad Institute Genome Sequencing Center for Infectious Disease"/>
            <person name="Wu L."/>
            <person name="Ma J."/>
        </authorList>
    </citation>
    <scope>NUCLEOTIDE SEQUENCE [LARGE SCALE GENOMIC DNA]</scope>
    <source>
        <strain evidence="11">JCM 11650</strain>
    </source>
</reference>
<evidence type="ECO:0000259" key="9">
    <source>
        <dbReference type="Pfam" id="PF04316"/>
    </source>
</evidence>
<comment type="similarity">
    <text evidence="1">Belongs to the FlgM family.</text>
</comment>
<dbReference type="SUPFAM" id="SSF101498">
    <property type="entry name" value="Anti-sigma factor FlgM"/>
    <property type="match status" value="1"/>
</dbReference>
<protein>
    <recommendedName>
        <fullName evidence="2">Negative regulator of flagellin synthesis</fullName>
    </recommendedName>
    <alternativeName>
        <fullName evidence="8">Anti-sigma-28 factor</fullName>
    </alternativeName>
</protein>
<gene>
    <name evidence="10" type="primary">flgM</name>
    <name evidence="10" type="ORF">ACFO3A_07165</name>
</gene>
<keyword evidence="10" id="KW-0969">Cilium</keyword>
<dbReference type="Proteomes" id="UP001595967">
    <property type="component" value="Unassembled WGS sequence"/>
</dbReference>
<dbReference type="InterPro" id="IPR031316">
    <property type="entry name" value="FlgM_C"/>
</dbReference>
<evidence type="ECO:0000256" key="1">
    <source>
        <dbReference type="ARBA" id="ARBA00005322"/>
    </source>
</evidence>
<evidence type="ECO:0000256" key="5">
    <source>
        <dbReference type="ARBA" id="ARBA00023015"/>
    </source>
</evidence>
<keyword evidence="5" id="KW-0805">Transcription regulation</keyword>
<evidence type="ECO:0000256" key="3">
    <source>
        <dbReference type="ARBA" id="ARBA00022491"/>
    </source>
</evidence>
<evidence type="ECO:0000313" key="10">
    <source>
        <dbReference type="EMBL" id="MFC4621997.1"/>
    </source>
</evidence>
<keyword evidence="10" id="KW-0966">Cell projection</keyword>
<keyword evidence="4" id="KW-1005">Bacterial flagellum biogenesis</keyword>
<dbReference type="EMBL" id="JBHSEW010000005">
    <property type="protein sequence ID" value="MFC4621997.1"/>
    <property type="molecule type" value="Genomic_DNA"/>
</dbReference>
<dbReference type="InterPro" id="IPR007412">
    <property type="entry name" value="FlgM"/>
</dbReference>
<dbReference type="RefSeq" id="WP_377725230.1">
    <property type="nucleotide sequence ID" value="NZ_JBHSEW010000005.1"/>
</dbReference>
<evidence type="ECO:0000256" key="8">
    <source>
        <dbReference type="ARBA" id="ARBA00030117"/>
    </source>
</evidence>
<evidence type="ECO:0000256" key="7">
    <source>
        <dbReference type="ARBA" id="ARBA00024739"/>
    </source>
</evidence>
<evidence type="ECO:0000313" key="11">
    <source>
        <dbReference type="Proteomes" id="UP001595967"/>
    </source>
</evidence>
<dbReference type="InterPro" id="IPR035890">
    <property type="entry name" value="Anti-sigma-28_factor_FlgM_sf"/>
</dbReference>
<dbReference type="NCBIfam" id="TIGR03824">
    <property type="entry name" value="FlgM_jcvi"/>
    <property type="match status" value="1"/>
</dbReference>
<evidence type="ECO:0000256" key="4">
    <source>
        <dbReference type="ARBA" id="ARBA00022795"/>
    </source>
</evidence>
<proteinExistence type="inferred from homology"/>
<accession>A0ABV9GVF5</accession>
<dbReference type="Pfam" id="PF04316">
    <property type="entry name" value="FlgM"/>
    <property type="match status" value="1"/>
</dbReference>
<keyword evidence="6" id="KW-0804">Transcription</keyword>
<keyword evidence="10" id="KW-0282">Flagellum</keyword>
<keyword evidence="3" id="KW-0678">Repressor</keyword>
<comment type="function">
    <text evidence="7">Responsible for the coupling of flagellin expression to flagellar assembly by preventing expression of the flagellin genes when a component of the middle class of proteins is defective. It negatively regulates flagellar genes by inhibiting the activity of FliA by directly binding to FliA.</text>
</comment>
<sequence>MKVGINNNVEMLAGKLQQGAAQSAQQKQTGTAAEAVQASGRTAQAGVPVTVSKSVRSLDQGSKTSADIDLAKVQAMREAIANGSFSVNAGAIADKLLADAGMFLGTAART</sequence>
<comment type="caution">
    <text evidence="10">The sequence shown here is derived from an EMBL/GenBank/DDBJ whole genome shotgun (WGS) entry which is preliminary data.</text>
</comment>
<name>A0ABV9GVF5_9BURK</name>
<evidence type="ECO:0000256" key="6">
    <source>
        <dbReference type="ARBA" id="ARBA00023163"/>
    </source>
</evidence>